<feature type="domain" description="PPM-type phosphatase" evidence="1">
    <location>
        <begin position="15"/>
        <end position="213"/>
    </location>
</feature>
<dbReference type="EMBL" id="JBHTMP010000005">
    <property type="protein sequence ID" value="MFD1320527.1"/>
    <property type="molecule type" value="Genomic_DNA"/>
</dbReference>
<dbReference type="InterPro" id="IPR001932">
    <property type="entry name" value="PPM-type_phosphatase-like_dom"/>
</dbReference>
<dbReference type="Pfam" id="PF13672">
    <property type="entry name" value="PP2C_2"/>
    <property type="match status" value="1"/>
</dbReference>
<proteinExistence type="predicted"/>
<keyword evidence="3" id="KW-1185">Reference proteome</keyword>
<protein>
    <submittedName>
        <fullName evidence="2">Protein phosphatase 2C domain-containing protein</fullName>
    </submittedName>
</protein>
<comment type="caution">
    <text evidence="2">The sequence shown here is derived from an EMBL/GenBank/DDBJ whole genome shotgun (WGS) entry which is preliminary data.</text>
</comment>
<name>A0ABW3Y7U3_9ACTN</name>
<dbReference type="RefSeq" id="WP_377567587.1">
    <property type="nucleotide sequence ID" value="NZ_JBHTMP010000005.1"/>
</dbReference>
<accession>A0ABW3Y7U3</accession>
<dbReference type="Proteomes" id="UP001597260">
    <property type="component" value="Unassembled WGS sequence"/>
</dbReference>
<evidence type="ECO:0000259" key="1">
    <source>
        <dbReference type="Pfam" id="PF13672"/>
    </source>
</evidence>
<evidence type="ECO:0000313" key="2">
    <source>
        <dbReference type="EMBL" id="MFD1320527.1"/>
    </source>
</evidence>
<organism evidence="2 3">
    <name type="scientific">Micromonospora sonneratiae</name>
    <dbReference type="NCBI Taxonomy" id="1184706"/>
    <lineage>
        <taxon>Bacteria</taxon>
        <taxon>Bacillati</taxon>
        <taxon>Actinomycetota</taxon>
        <taxon>Actinomycetes</taxon>
        <taxon>Micromonosporales</taxon>
        <taxon>Micromonosporaceae</taxon>
        <taxon>Micromonospora</taxon>
    </lineage>
</organism>
<sequence length="249" mass="26622">MDVSFATEACPGRDNQDYVVASDSFVVVLDGVTPLPHLDNGCVHDVPWLVRTLGMLLADLLSRCGDESLTGIAEEAIAVLRTRHGGSCDLDNPDSPSATVAMLRVRADTIDHFVLCDSSIVFDVDSGYRVVTDDRTARLPAYDAVTVARLRNAPGGFWVASTNPDAAQHALTGSTPLSDVRRVAVLTDGAARLVERFGRSWRDVFSILDTAGPRGVLDAVRAAERTGQPAAAGHRGKQFDDATLALCEF</sequence>
<reference evidence="3" key="1">
    <citation type="journal article" date="2019" name="Int. J. Syst. Evol. Microbiol.">
        <title>The Global Catalogue of Microorganisms (GCM) 10K type strain sequencing project: providing services to taxonomists for standard genome sequencing and annotation.</title>
        <authorList>
            <consortium name="The Broad Institute Genomics Platform"/>
            <consortium name="The Broad Institute Genome Sequencing Center for Infectious Disease"/>
            <person name="Wu L."/>
            <person name="Ma J."/>
        </authorList>
    </citation>
    <scope>NUCLEOTIDE SEQUENCE [LARGE SCALE GENOMIC DNA]</scope>
    <source>
        <strain evidence="3">JCM 31037</strain>
    </source>
</reference>
<evidence type="ECO:0000313" key="3">
    <source>
        <dbReference type="Proteomes" id="UP001597260"/>
    </source>
</evidence>
<gene>
    <name evidence="2" type="ORF">ACFQ4H_05405</name>
</gene>